<accession>A0AAQ3S8A8</accession>
<feature type="transmembrane region" description="Helical" evidence="2">
    <location>
        <begin position="106"/>
        <end position="125"/>
    </location>
</feature>
<reference evidence="3 4" key="1">
    <citation type="journal article" date="2023" name="Life. Sci Alliance">
        <title>Evolutionary insights into 3D genome organization and epigenetic landscape of Vigna mungo.</title>
        <authorList>
            <person name="Junaid A."/>
            <person name="Singh B."/>
            <person name="Bhatia S."/>
        </authorList>
    </citation>
    <scope>NUCLEOTIDE SEQUENCE [LARGE SCALE GENOMIC DNA]</scope>
    <source>
        <strain evidence="3">Urdbean</strain>
    </source>
</reference>
<dbReference type="GO" id="GO:0071763">
    <property type="term" value="P:nuclear membrane organization"/>
    <property type="evidence" value="ECO:0007669"/>
    <property type="project" value="TreeGrafter"/>
</dbReference>
<evidence type="ECO:0000313" key="3">
    <source>
        <dbReference type="EMBL" id="WVZ19441.1"/>
    </source>
</evidence>
<gene>
    <name evidence="3" type="ORF">V8G54_006763</name>
</gene>
<keyword evidence="2" id="KW-0812">Transmembrane</keyword>
<organism evidence="3 4">
    <name type="scientific">Vigna mungo</name>
    <name type="common">Black gram</name>
    <name type="synonym">Phaseolus mungo</name>
    <dbReference type="NCBI Taxonomy" id="3915"/>
    <lineage>
        <taxon>Eukaryota</taxon>
        <taxon>Viridiplantae</taxon>
        <taxon>Streptophyta</taxon>
        <taxon>Embryophyta</taxon>
        <taxon>Tracheophyta</taxon>
        <taxon>Spermatophyta</taxon>
        <taxon>Magnoliopsida</taxon>
        <taxon>eudicotyledons</taxon>
        <taxon>Gunneridae</taxon>
        <taxon>Pentapetalae</taxon>
        <taxon>rosids</taxon>
        <taxon>fabids</taxon>
        <taxon>Fabales</taxon>
        <taxon>Fabaceae</taxon>
        <taxon>Papilionoideae</taxon>
        <taxon>50 kb inversion clade</taxon>
        <taxon>NPAAA clade</taxon>
        <taxon>indigoferoid/millettioid clade</taxon>
        <taxon>Phaseoleae</taxon>
        <taxon>Vigna</taxon>
    </lineage>
</organism>
<dbReference type="PANTHER" id="PTHR33416">
    <property type="entry name" value="NUCLEAR PORE COMPLEX PROTEIN NUP1"/>
    <property type="match status" value="1"/>
</dbReference>
<evidence type="ECO:0000256" key="1">
    <source>
        <dbReference type="SAM" id="MobiDB-lite"/>
    </source>
</evidence>
<feature type="compositionally biased region" description="Polar residues" evidence="1">
    <location>
        <begin position="226"/>
        <end position="238"/>
    </location>
</feature>
<dbReference type="PANTHER" id="PTHR33416:SF18">
    <property type="entry name" value="NUCLEOPORIN-LIKE PROTEIN"/>
    <property type="match status" value="1"/>
</dbReference>
<sequence>MAPEQITPSVPEERGAGGKLRKPAPRKPLPSPYARPPEATRQRWISKLVDPALRLIAGGATRLLPSIFSAATPPSPILCPTSAAEDQAVTRQEQNTRRSCRYKLNFQRFLAVVALILAAVCITAVNCPWRSDIWKTGDSHEDDSHRSDLHLLASKSSEIASSYDISGKLKSSLDLAVSRQHEKIEKSDKDGFSDIEQLVKGKKFSRDEFDRLVAVINSRVMDLSNVEQGKENTSLTSSKDAEHGPPNVSNEQRNEESAGAIWGTSTPLVSKVQDEIGASPIEIARAYMNSRVSEAGPSSKNTIHVVENTVLHGVEGATKPYDPEPSKKSSTCWPGAVVQDAYLTPQSQRRYGLHNFPRTPYSRTLLTKSKSKFIHMQGENNHISSTPIIQSKTAMYLQDKSKAGSSESGYGSVGPIRRTRHRVGAQSSSRKPVYSSLNGLSHRESSGVDSFTPVTKSIETVGTGSSHKPPVFPVGVPTVHMHSSLMAKKILDHIDRNIPTPKEKFAELKQAPKWRNSESSTEFSTIFSNEDNVLQKINDFSPQKSDGLEGKKSTLLIESQGNCHARTQLKDSTDKSMEVRKEETLVPDVNAYNSSNTRLGNDVMVSELLILGALDGQCASWNCVLGRNLGELLPRIEEHKLNVVGCERVTAEKESLEMHHRRVLVNAVKLERLEEELGALEERLEFDPNLFGPLSNGYQVMNDADVSEEVLEKHSELSQSYDGEARLTVDATKMTLPRGGHPFGVNQEKQAPTNPATIKPVLPPIAIKKPESRWTVASDNGSGFTFPVSTSSSVFSEPPTPSIMPLFSAGDQHQLKEGSTELSYSFGLKKCPAIVFCFPSTSNTTVQNEAGDPKFNFGSTKKTSLSFSFENKAVHC</sequence>
<keyword evidence="2" id="KW-1133">Transmembrane helix</keyword>
<evidence type="ECO:0000313" key="4">
    <source>
        <dbReference type="Proteomes" id="UP001374535"/>
    </source>
</evidence>
<evidence type="ECO:0000256" key="2">
    <source>
        <dbReference type="SAM" id="Phobius"/>
    </source>
</evidence>
<feature type="region of interest" description="Disordered" evidence="1">
    <location>
        <begin position="226"/>
        <end position="261"/>
    </location>
</feature>
<keyword evidence="4" id="KW-1185">Reference proteome</keyword>
<protein>
    <submittedName>
        <fullName evidence="3">Uncharacterized protein</fullName>
    </submittedName>
</protein>
<dbReference type="GO" id="GO:0005635">
    <property type="term" value="C:nuclear envelope"/>
    <property type="evidence" value="ECO:0007669"/>
    <property type="project" value="TreeGrafter"/>
</dbReference>
<dbReference type="AlphaFoldDB" id="A0AAQ3S8A8"/>
<name>A0AAQ3S8A8_VIGMU</name>
<dbReference type="Proteomes" id="UP001374535">
    <property type="component" value="Chromosome 2"/>
</dbReference>
<feature type="region of interest" description="Disordered" evidence="1">
    <location>
        <begin position="1"/>
        <end position="38"/>
    </location>
</feature>
<feature type="compositionally biased region" description="Pro residues" evidence="1">
    <location>
        <begin position="26"/>
        <end position="35"/>
    </location>
</feature>
<dbReference type="EMBL" id="CP144699">
    <property type="protein sequence ID" value="WVZ19441.1"/>
    <property type="molecule type" value="Genomic_DNA"/>
</dbReference>
<feature type="compositionally biased region" description="Polar residues" evidence="1">
    <location>
        <begin position="425"/>
        <end position="439"/>
    </location>
</feature>
<keyword evidence="2" id="KW-0472">Membrane</keyword>
<proteinExistence type="predicted"/>
<feature type="region of interest" description="Disordered" evidence="1">
    <location>
        <begin position="400"/>
        <end position="450"/>
    </location>
</feature>